<sequence length="95" mass="11200">MGPHNINHAYVICDTPIARVEEVVDFTDALGYKSHPEHVWVGHVMKRNDERWSKAVVEWYPREKKRLIGRPSTRRSDSLSIRYNVVDNRMRSCVH</sequence>
<proteinExistence type="predicted"/>
<dbReference type="EMBL" id="KN729578">
    <property type="protein sequence ID" value="KIH62110.1"/>
    <property type="molecule type" value="Genomic_DNA"/>
</dbReference>
<evidence type="ECO:0000313" key="1">
    <source>
        <dbReference type="EMBL" id="KIH62110.1"/>
    </source>
</evidence>
<dbReference type="Proteomes" id="UP000054047">
    <property type="component" value="Unassembled WGS sequence"/>
</dbReference>
<accession>A0A0C2GLK3</accession>
<organism evidence="1 2">
    <name type="scientific">Ancylostoma duodenale</name>
    <dbReference type="NCBI Taxonomy" id="51022"/>
    <lineage>
        <taxon>Eukaryota</taxon>
        <taxon>Metazoa</taxon>
        <taxon>Ecdysozoa</taxon>
        <taxon>Nematoda</taxon>
        <taxon>Chromadorea</taxon>
        <taxon>Rhabditida</taxon>
        <taxon>Rhabditina</taxon>
        <taxon>Rhabditomorpha</taxon>
        <taxon>Strongyloidea</taxon>
        <taxon>Ancylostomatidae</taxon>
        <taxon>Ancylostomatinae</taxon>
        <taxon>Ancylostoma</taxon>
    </lineage>
</organism>
<dbReference type="AlphaFoldDB" id="A0A0C2GLK3"/>
<dbReference type="OrthoDB" id="407509at2759"/>
<evidence type="ECO:0000313" key="2">
    <source>
        <dbReference type="Proteomes" id="UP000054047"/>
    </source>
</evidence>
<protein>
    <submittedName>
        <fullName evidence="1">Uncharacterized protein</fullName>
    </submittedName>
</protein>
<gene>
    <name evidence="1" type="ORF">ANCDUO_07609</name>
</gene>
<keyword evidence="2" id="KW-1185">Reference proteome</keyword>
<name>A0A0C2GLK3_9BILA</name>
<reference evidence="1 2" key="1">
    <citation type="submission" date="2013-12" db="EMBL/GenBank/DDBJ databases">
        <title>Draft genome of the parsitic nematode Ancylostoma duodenale.</title>
        <authorList>
            <person name="Mitreva M."/>
        </authorList>
    </citation>
    <scope>NUCLEOTIDE SEQUENCE [LARGE SCALE GENOMIC DNA]</scope>
    <source>
        <strain evidence="1 2">Zhejiang</strain>
    </source>
</reference>